<accession>A0A9D1W204</accession>
<evidence type="ECO:0000259" key="12">
    <source>
        <dbReference type="PROSITE" id="PS51762"/>
    </source>
</evidence>
<evidence type="ECO:0000256" key="2">
    <source>
        <dbReference type="ARBA" id="ARBA00006865"/>
    </source>
</evidence>
<keyword evidence="11" id="KW-0732">Signal</keyword>
<dbReference type="PROSITE" id="PS51257">
    <property type="entry name" value="PROKAR_LIPOPROTEIN"/>
    <property type="match status" value="1"/>
</dbReference>
<dbReference type="InterPro" id="IPR008263">
    <property type="entry name" value="GH16_AS"/>
</dbReference>
<feature type="signal peptide" evidence="11">
    <location>
        <begin position="1"/>
        <end position="28"/>
    </location>
</feature>
<evidence type="ECO:0000256" key="7">
    <source>
        <dbReference type="ARBA" id="ARBA00029722"/>
    </source>
</evidence>
<feature type="domain" description="GH16" evidence="12">
    <location>
        <begin position="39"/>
        <end position="260"/>
    </location>
</feature>
<proteinExistence type="inferred from homology"/>
<name>A0A9D1W204_9FIRM</name>
<evidence type="ECO:0000256" key="9">
    <source>
        <dbReference type="ARBA" id="ARBA00031665"/>
    </source>
</evidence>
<dbReference type="GO" id="GO:0042972">
    <property type="term" value="F:licheninase activity"/>
    <property type="evidence" value="ECO:0007669"/>
    <property type="project" value="UniProtKB-EC"/>
</dbReference>
<evidence type="ECO:0000256" key="3">
    <source>
        <dbReference type="ARBA" id="ARBA00012690"/>
    </source>
</evidence>
<comment type="similarity">
    <text evidence="2">Belongs to the glycosyl hydrolase 16 family.</text>
</comment>
<reference evidence="13" key="1">
    <citation type="journal article" date="2021" name="PeerJ">
        <title>Extensive microbial diversity within the chicken gut microbiome revealed by metagenomics and culture.</title>
        <authorList>
            <person name="Gilroy R."/>
            <person name="Ravi A."/>
            <person name="Getino M."/>
            <person name="Pursley I."/>
            <person name="Horton D.L."/>
            <person name="Alikhan N.F."/>
            <person name="Baker D."/>
            <person name="Gharbi K."/>
            <person name="Hall N."/>
            <person name="Watson M."/>
            <person name="Adriaenssens E.M."/>
            <person name="Foster-Nyarko E."/>
            <person name="Jarju S."/>
            <person name="Secka A."/>
            <person name="Antonio M."/>
            <person name="Oren A."/>
            <person name="Chaudhuri R.R."/>
            <person name="La Ragione R."/>
            <person name="Hildebrand F."/>
            <person name="Pallen M.J."/>
        </authorList>
    </citation>
    <scope>NUCLEOTIDE SEQUENCE</scope>
    <source>
        <strain evidence="13">2189</strain>
    </source>
</reference>
<dbReference type="PRINTS" id="PR00737">
    <property type="entry name" value="GLHYDRLASE16"/>
</dbReference>
<evidence type="ECO:0000256" key="5">
    <source>
        <dbReference type="ARBA" id="ARBA00022801"/>
    </source>
</evidence>
<dbReference type="PROSITE" id="PS01034">
    <property type="entry name" value="GH16_1"/>
    <property type="match status" value="1"/>
</dbReference>
<organism evidence="13 14">
    <name type="scientific">Candidatus Borkfalkia faecavium</name>
    <dbReference type="NCBI Taxonomy" id="2838508"/>
    <lineage>
        <taxon>Bacteria</taxon>
        <taxon>Bacillati</taxon>
        <taxon>Bacillota</taxon>
        <taxon>Clostridia</taxon>
        <taxon>Christensenellales</taxon>
        <taxon>Christensenellaceae</taxon>
        <taxon>Candidatus Borkfalkia</taxon>
    </lineage>
</organism>
<dbReference type="AlphaFoldDB" id="A0A9D1W204"/>
<evidence type="ECO:0000256" key="6">
    <source>
        <dbReference type="ARBA" id="ARBA00023295"/>
    </source>
</evidence>
<dbReference type="GO" id="GO:0005975">
    <property type="term" value="P:carbohydrate metabolic process"/>
    <property type="evidence" value="ECO:0007669"/>
    <property type="project" value="InterPro"/>
</dbReference>
<dbReference type="PROSITE" id="PS51762">
    <property type="entry name" value="GH16_2"/>
    <property type="match status" value="1"/>
</dbReference>
<evidence type="ECO:0000256" key="4">
    <source>
        <dbReference type="ARBA" id="ARBA00014569"/>
    </source>
</evidence>
<dbReference type="InterPro" id="IPR008264">
    <property type="entry name" value="Beta_glucanase"/>
</dbReference>
<dbReference type="PANTHER" id="PTHR31062">
    <property type="entry name" value="XYLOGLUCAN ENDOTRANSGLUCOSYLASE/HYDROLASE PROTEIN 8-RELATED"/>
    <property type="match status" value="1"/>
</dbReference>
<feature type="active site" description="Proton donor" evidence="10">
    <location>
        <position position="152"/>
    </location>
</feature>
<dbReference type="InterPro" id="IPR013320">
    <property type="entry name" value="ConA-like_dom_sf"/>
</dbReference>
<gene>
    <name evidence="13" type="ORF">H9851_03880</name>
</gene>
<feature type="active site" description="Nucleophile" evidence="10">
    <location>
        <position position="148"/>
    </location>
</feature>
<dbReference type="SUPFAM" id="SSF49899">
    <property type="entry name" value="Concanavalin A-like lectins/glucanases"/>
    <property type="match status" value="1"/>
</dbReference>
<dbReference type="Proteomes" id="UP000886847">
    <property type="component" value="Unassembled WGS sequence"/>
</dbReference>
<dbReference type="EC" id="3.2.1.73" evidence="3"/>
<dbReference type="EMBL" id="DXEW01000020">
    <property type="protein sequence ID" value="HIX50402.1"/>
    <property type="molecule type" value="Genomic_DNA"/>
</dbReference>
<dbReference type="InterPro" id="IPR044791">
    <property type="entry name" value="Beta-glucanase/XTH"/>
</dbReference>
<sequence>MKRERSKSNIHHKIGALLCAALCCTGFAGCSPAPSTPQHSAAGIPDRFTAEEDKIAVFSQGDADGFFAADGWKNGFPFNCHWKGECIRFDGGVMSMTVRQEEDGSFSGAEYRSRSYFSYGYYSVNMKAAKCSGVISSFFTYTGHPWDEIDIEFLGKDTTGIQLNYYTNGVGGHEYFYRLGFDGAEDFHEYGFDWQPDSITWYVDGKAVYRATEEIPSADAQIMMNVWNGEGEGFTEWCGPLDTGALPATAQYEWIAYRAA</sequence>
<evidence type="ECO:0000256" key="8">
    <source>
        <dbReference type="ARBA" id="ARBA00029771"/>
    </source>
</evidence>
<comment type="caution">
    <text evidence="13">The sequence shown here is derived from an EMBL/GenBank/DDBJ whole genome shotgun (WGS) entry which is preliminary data.</text>
</comment>
<comment type="catalytic activity">
    <reaction evidence="1">
        <text>Hydrolysis of (1-&gt;4)-beta-D-glucosidic linkages in beta-D-glucans containing (1-&gt;3)- and (1-&gt;4)-bonds.</text>
        <dbReference type="EC" id="3.2.1.73"/>
    </reaction>
</comment>
<evidence type="ECO:0000256" key="10">
    <source>
        <dbReference type="PIRSR" id="PIRSR608264-1"/>
    </source>
</evidence>
<evidence type="ECO:0000313" key="13">
    <source>
        <dbReference type="EMBL" id="HIX50402.1"/>
    </source>
</evidence>
<keyword evidence="6" id="KW-0326">Glycosidase</keyword>
<protein>
    <recommendedName>
        <fullName evidence="4">Beta-glucanase</fullName>
        <ecNumber evidence="3">3.2.1.73</ecNumber>
    </recommendedName>
    <alternativeName>
        <fullName evidence="9">1,3-1,4-beta-D-glucan 4-glucanohydrolase</fullName>
    </alternativeName>
    <alternativeName>
        <fullName evidence="8">Endo-beta-1,3-1,4 glucanase</fullName>
    </alternativeName>
    <alternativeName>
        <fullName evidence="7">Lichenase</fullName>
    </alternativeName>
</protein>
<evidence type="ECO:0000256" key="11">
    <source>
        <dbReference type="SAM" id="SignalP"/>
    </source>
</evidence>
<reference evidence="13" key="2">
    <citation type="submission" date="2021-04" db="EMBL/GenBank/DDBJ databases">
        <authorList>
            <person name="Gilroy R."/>
        </authorList>
    </citation>
    <scope>NUCLEOTIDE SEQUENCE</scope>
    <source>
        <strain evidence="13">2189</strain>
    </source>
</reference>
<dbReference type="Pfam" id="PF00722">
    <property type="entry name" value="Glyco_hydro_16"/>
    <property type="match status" value="1"/>
</dbReference>
<evidence type="ECO:0000313" key="14">
    <source>
        <dbReference type="Proteomes" id="UP000886847"/>
    </source>
</evidence>
<keyword evidence="5" id="KW-0378">Hydrolase</keyword>
<evidence type="ECO:0000256" key="1">
    <source>
        <dbReference type="ARBA" id="ARBA00000481"/>
    </source>
</evidence>
<dbReference type="Gene3D" id="2.60.120.200">
    <property type="match status" value="1"/>
</dbReference>
<feature type="chain" id="PRO_5039030462" description="Beta-glucanase" evidence="11">
    <location>
        <begin position="29"/>
        <end position="260"/>
    </location>
</feature>
<dbReference type="InterPro" id="IPR000757">
    <property type="entry name" value="Beta-glucanase-like"/>
</dbReference>